<dbReference type="GO" id="GO:0003677">
    <property type="term" value="F:DNA binding"/>
    <property type="evidence" value="ECO:0007669"/>
    <property type="project" value="UniProtKB-KW"/>
</dbReference>
<evidence type="ECO:0000256" key="3">
    <source>
        <dbReference type="ARBA" id="ARBA00023125"/>
    </source>
</evidence>
<keyword evidence="8" id="KW-1185">Reference proteome</keyword>
<dbReference type="Gene3D" id="3.40.50.300">
    <property type="entry name" value="P-loop containing nucleotide triphosphate hydrolases"/>
    <property type="match status" value="1"/>
</dbReference>
<dbReference type="PANTHER" id="PTHR11630">
    <property type="entry name" value="DNA REPLICATION LICENSING FACTOR MCM FAMILY MEMBER"/>
    <property type="match status" value="1"/>
</dbReference>
<feature type="domain" description="MCMDC2 N-terminal" evidence="6">
    <location>
        <begin position="16"/>
        <end position="101"/>
    </location>
</feature>
<dbReference type="EMBL" id="MDYQ01000003">
    <property type="protein sequence ID" value="PRP89489.1"/>
    <property type="molecule type" value="Genomic_DNA"/>
</dbReference>
<dbReference type="Pfam" id="PF17855">
    <property type="entry name" value="MCM_lid"/>
    <property type="match status" value="1"/>
</dbReference>
<evidence type="ECO:0000256" key="1">
    <source>
        <dbReference type="ARBA" id="ARBA00022741"/>
    </source>
</evidence>
<dbReference type="AlphaFoldDB" id="A0A2P6NZZ6"/>
<dbReference type="GO" id="GO:0017116">
    <property type="term" value="F:single-stranded DNA helicase activity"/>
    <property type="evidence" value="ECO:0007669"/>
    <property type="project" value="TreeGrafter"/>
</dbReference>
<keyword evidence="2" id="KW-0067">ATP-binding</keyword>
<dbReference type="PANTHER" id="PTHR11630:SF75">
    <property type="entry name" value="MINICHROMOSOME MAINTENANCE DOMAIN-CONTAINING PROTEIN 2"/>
    <property type="match status" value="1"/>
</dbReference>
<proteinExistence type="predicted"/>
<gene>
    <name evidence="7" type="ORF">PROFUN_01352</name>
</gene>
<dbReference type="InParanoid" id="A0A2P6NZZ6"/>
<keyword evidence="3" id="KW-0238">DNA-binding</keyword>
<protein>
    <recommendedName>
        <fullName evidence="9">MCM domain-containing protein</fullName>
    </recommendedName>
</protein>
<evidence type="ECO:0000259" key="5">
    <source>
        <dbReference type="Pfam" id="PF17855"/>
    </source>
</evidence>
<dbReference type="Proteomes" id="UP000241769">
    <property type="component" value="Unassembled WGS sequence"/>
</dbReference>
<dbReference type="GO" id="GO:0005524">
    <property type="term" value="F:ATP binding"/>
    <property type="evidence" value="ECO:0007669"/>
    <property type="project" value="UniProtKB-KW"/>
</dbReference>
<dbReference type="GO" id="GO:0005634">
    <property type="term" value="C:nucleus"/>
    <property type="evidence" value="ECO:0007669"/>
    <property type="project" value="TreeGrafter"/>
</dbReference>
<feature type="domain" description="MCM C-terminal AAA(+) ATPase" evidence="4">
    <location>
        <begin position="334"/>
        <end position="481"/>
    </location>
</feature>
<dbReference type="InterPro" id="IPR041562">
    <property type="entry name" value="MCM_lid"/>
</dbReference>
<keyword evidence="1" id="KW-0547">Nucleotide-binding</keyword>
<name>A0A2P6NZZ6_9EUKA</name>
<reference evidence="7 8" key="1">
    <citation type="journal article" date="2018" name="Genome Biol. Evol.">
        <title>Multiple Roots of Fruiting Body Formation in Amoebozoa.</title>
        <authorList>
            <person name="Hillmann F."/>
            <person name="Forbes G."/>
            <person name="Novohradska S."/>
            <person name="Ferling I."/>
            <person name="Riege K."/>
            <person name="Groth M."/>
            <person name="Westermann M."/>
            <person name="Marz M."/>
            <person name="Spaller T."/>
            <person name="Winckler T."/>
            <person name="Schaap P."/>
            <person name="Glockner G."/>
        </authorList>
    </citation>
    <scope>NUCLEOTIDE SEQUENCE [LARGE SCALE GENOMIC DNA]</scope>
    <source>
        <strain evidence="7 8">Jena</strain>
    </source>
</reference>
<evidence type="ECO:0000313" key="7">
    <source>
        <dbReference type="EMBL" id="PRP89489.1"/>
    </source>
</evidence>
<organism evidence="7 8">
    <name type="scientific">Planoprotostelium fungivorum</name>
    <dbReference type="NCBI Taxonomy" id="1890364"/>
    <lineage>
        <taxon>Eukaryota</taxon>
        <taxon>Amoebozoa</taxon>
        <taxon>Evosea</taxon>
        <taxon>Variosea</taxon>
        <taxon>Cavosteliida</taxon>
        <taxon>Cavosteliaceae</taxon>
        <taxon>Planoprotostelium</taxon>
    </lineage>
</organism>
<feature type="domain" description="MCM AAA-lid" evidence="5">
    <location>
        <begin position="538"/>
        <end position="618"/>
    </location>
</feature>
<dbReference type="STRING" id="1890364.A0A2P6NZZ6"/>
<evidence type="ECO:0000259" key="4">
    <source>
        <dbReference type="Pfam" id="PF00493"/>
    </source>
</evidence>
<dbReference type="InterPro" id="IPR058769">
    <property type="entry name" value="MCMDC2_N"/>
</dbReference>
<dbReference type="Pfam" id="PF26063">
    <property type="entry name" value="MCMDC2_N"/>
    <property type="match status" value="1"/>
</dbReference>
<evidence type="ECO:0000259" key="6">
    <source>
        <dbReference type="Pfam" id="PF26063"/>
    </source>
</evidence>
<accession>A0A2P6NZZ6</accession>
<dbReference type="InterPro" id="IPR027417">
    <property type="entry name" value="P-loop_NTPase"/>
</dbReference>
<evidence type="ECO:0000256" key="2">
    <source>
        <dbReference type="ARBA" id="ARBA00022840"/>
    </source>
</evidence>
<dbReference type="OrthoDB" id="2015372at2759"/>
<evidence type="ECO:0008006" key="9">
    <source>
        <dbReference type="Google" id="ProtNLM"/>
    </source>
</evidence>
<sequence>METSQFKRIEDWLRQDLLCDISSQIQTQQFQNRLYIILNVDPLLLLERDDNLGNWLLSHFYEKSQAVVRDVVAAIIKEDWPKIGQLFSETEQLNVCLRLSTIPYSREHHVDIPSVYKCDFYSIRNDQSFPLYSFWGTAVLIQSPESVIRTRIIECKICLKEKVVWGERYSNRSALVHIIRAIDTIKLCDHAPEEDAKRRIYTERQEIILYQGSQKKGCPRQCIRVVLTDELVETVTLGETVHIIGLPKIGFEGDVRGLSTRAEVQIAPVPGCRIPTKVYVEAVNVLEANTWFKVGVPELDPFFGPLESPHVCPWQQVDRLCDEFGCSIVPRGMYYNIKLSLLLSIVASGVVRGAQDDGNINLFLLNDADVLVRRLIDYASKFYDRNVTHVVGNVAPKVTYSSKGRSWTVEAGCLFSARGGVCVIAEASHLKKKDLLFLSEGEGSRDVSKLKPSALEKPWVQIADRRGGMTMKVPTDASIICLSTAKSNHPSLSGASGLPSQFIEAFDVTLRTSPREEGGEVMEQLLSPPQPTVKEESLFQFFECARRLPRPHFTSDASHLIQSYWIGVRRVRERMGRKSGALTVLTLYKMAEAHGRLCLRDRVIVEDAVVAITLMEESAVANGYPSVLDWLPPLLDSVKCMQVRLLIDRLSQGQG</sequence>
<dbReference type="InterPro" id="IPR031327">
    <property type="entry name" value="MCM"/>
</dbReference>
<dbReference type="GO" id="GO:0000727">
    <property type="term" value="P:double-strand break repair via break-induced replication"/>
    <property type="evidence" value="ECO:0007669"/>
    <property type="project" value="TreeGrafter"/>
</dbReference>
<evidence type="ECO:0000313" key="8">
    <source>
        <dbReference type="Proteomes" id="UP000241769"/>
    </source>
</evidence>
<dbReference type="Pfam" id="PF00493">
    <property type="entry name" value="MCM"/>
    <property type="match status" value="1"/>
</dbReference>
<comment type="caution">
    <text evidence="7">The sequence shown here is derived from an EMBL/GenBank/DDBJ whole genome shotgun (WGS) entry which is preliminary data.</text>
</comment>
<dbReference type="InterPro" id="IPR001208">
    <property type="entry name" value="MCM_dom"/>
</dbReference>